<evidence type="ECO:0000256" key="6">
    <source>
        <dbReference type="SAM" id="Coils"/>
    </source>
</evidence>
<comment type="similarity">
    <text evidence="2">Belongs to the band 7/mec-2 family. HflK subfamily.</text>
</comment>
<dbReference type="GO" id="GO:0016020">
    <property type="term" value="C:membrane"/>
    <property type="evidence" value="ECO:0007669"/>
    <property type="project" value="UniProtKB-SubCell"/>
</dbReference>
<evidence type="ECO:0000256" key="1">
    <source>
        <dbReference type="ARBA" id="ARBA00004370"/>
    </source>
</evidence>
<reference evidence="8" key="1">
    <citation type="journal article" date="2014" name="Front. Microbiol.">
        <title>High frequency of phylogenetically diverse reductive dehalogenase-homologous genes in deep subseafloor sedimentary metagenomes.</title>
        <authorList>
            <person name="Kawai M."/>
            <person name="Futagami T."/>
            <person name="Toyoda A."/>
            <person name="Takaki Y."/>
            <person name="Nishi S."/>
            <person name="Hori S."/>
            <person name="Arai W."/>
            <person name="Tsubouchi T."/>
            <person name="Morono Y."/>
            <person name="Uchiyama I."/>
            <person name="Ito T."/>
            <person name="Fujiyama A."/>
            <person name="Inagaki F."/>
            <person name="Takami H."/>
        </authorList>
    </citation>
    <scope>NUCLEOTIDE SEQUENCE</scope>
    <source>
        <strain evidence="8">Expedition CK06-06</strain>
    </source>
</reference>
<dbReference type="EMBL" id="BARS01034562">
    <property type="protein sequence ID" value="GAG23673.1"/>
    <property type="molecule type" value="Genomic_DNA"/>
</dbReference>
<evidence type="ECO:0000256" key="3">
    <source>
        <dbReference type="ARBA" id="ARBA00022692"/>
    </source>
</evidence>
<evidence type="ECO:0000256" key="2">
    <source>
        <dbReference type="ARBA" id="ARBA00006971"/>
    </source>
</evidence>
<dbReference type="NCBIfam" id="TIGR01933">
    <property type="entry name" value="hflK"/>
    <property type="match status" value="1"/>
</dbReference>
<dbReference type="InterPro" id="IPR010201">
    <property type="entry name" value="HflK"/>
</dbReference>
<dbReference type="SUPFAM" id="SSF117892">
    <property type="entry name" value="Band 7/SPFH domain"/>
    <property type="match status" value="1"/>
</dbReference>
<keyword evidence="6" id="KW-0175">Coiled coil</keyword>
<comment type="subcellular location">
    <subcellularLocation>
        <location evidence="1">Membrane</location>
    </subcellularLocation>
</comment>
<organism evidence="8">
    <name type="scientific">marine sediment metagenome</name>
    <dbReference type="NCBI Taxonomy" id="412755"/>
    <lineage>
        <taxon>unclassified sequences</taxon>
        <taxon>metagenomes</taxon>
        <taxon>ecological metagenomes</taxon>
    </lineage>
</organism>
<evidence type="ECO:0000259" key="7">
    <source>
        <dbReference type="Pfam" id="PF01145"/>
    </source>
</evidence>
<dbReference type="InterPro" id="IPR036013">
    <property type="entry name" value="Band_7/SPFH_dom_sf"/>
</dbReference>
<feature type="domain" description="Band 7" evidence="7">
    <location>
        <begin position="1"/>
        <end position="128"/>
    </location>
</feature>
<keyword evidence="5" id="KW-0472">Membrane</keyword>
<keyword evidence="3" id="KW-0812">Transmembrane</keyword>
<feature type="non-terminal residue" evidence="8">
    <location>
        <position position="1"/>
    </location>
</feature>
<keyword evidence="4" id="KW-1133">Transmembrane helix</keyword>
<proteinExistence type="inferred from homology"/>
<dbReference type="CDD" id="cd03404">
    <property type="entry name" value="SPFH_HflK"/>
    <property type="match status" value="1"/>
</dbReference>
<evidence type="ECO:0000256" key="5">
    <source>
        <dbReference type="ARBA" id="ARBA00023136"/>
    </source>
</evidence>
<dbReference type="PANTHER" id="PTHR43327:SF2">
    <property type="entry name" value="MODULATOR OF FTSH PROTEASE HFLK"/>
    <property type="match status" value="1"/>
</dbReference>
<protein>
    <recommendedName>
        <fullName evidence="7">Band 7 domain-containing protein</fullName>
    </recommendedName>
</protein>
<evidence type="ECO:0000256" key="4">
    <source>
        <dbReference type="ARBA" id="ARBA00022989"/>
    </source>
</evidence>
<dbReference type="AlphaFoldDB" id="X0WGM5"/>
<sequence>TGDLNLAHVEWIIQYRIKDAYNYLFKIGGHASAPASVRDTIRDVSEAVMRRIVGDASVDEVITTGRDRIASEAKVQTQQMLDKFETGVEVVTVELQASTPPEEVKDAFDAVNRAKQNKERAVNEALGERNRQIPAARGQRDRMISEAEGYKQRVVLEATGKTNAFLAQLIEFEKAPEITTTRLYLEAMEQVLMQVPNKTVIDKSVQGVLPLLNLDAANVPAIGRKGGVR</sequence>
<dbReference type="Gene3D" id="3.30.479.30">
    <property type="entry name" value="Band 7 domain"/>
    <property type="match status" value="1"/>
</dbReference>
<comment type="caution">
    <text evidence="8">The sequence shown here is derived from an EMBL/GenBank/DDBJ whole genome shotgun (WGS) entry which is preliminary data.</text>
</comment>
<evidence type="ECO:0000313" key="8">
    <source>
        <dbReference type="EMBL" id="GAG23673.1"/>
    </source>
</evidence>
<dbReference type="Pfam" id="PF01145">
    <property type="entry name" value="Band_7"/>
    <property type="match status" value="1"/>
</dbReference>
<gene>
    <name evidence="8" type="ORF">S01H1_53378</name>
</gene>
<name>X0WGM5_9ZZZZ</name>
<accession>X0WGM5</accession>
<dbReference type="InterPro" id="IPR001107">
    <property type="entry name" value="Band_7"/>
</dbReference>
<feature type="coiled-coil region" evidence="6">
    <location>
        <begin position="104"/>
        <end position="131"/>
    </location>
</feature>
<dbReference type="PANTHER" id="PTHR43327">
    <property type="entry name" value="STOMATIN-LIKE PROTEIN 2, MITOCHONDRIAL"/>
    <property type="match status" value="1"/>
</dbReference>
<dbReference type="InterPro" id="IPR050710">
    <property type="entry name" value="Band7/mec-2_domain"/>
</dbReference>